<dbReference type="Proteomes" id="UP000198844">
    <property type="component" value="Unassembled WGS sequence"/>
</dbReference>
<dbReference type="OrthoDB" id="1551201at2"/>
<proteinExistence type="predicted"/>
<gene>
    <name evidence="1" type="ORF">SAMN05192563_10439</name>
</gene>
<reference evidence="1 2" key="1">
    <citation type="submission" date="2016-10" db="EMBL/GenBank/DDBJ databases">
        <authorList>
            <person name="de Groot N.N."/>
        </authorList>
    </citation>
    <scope>NUCLEOTIDE SEQUENCE [LARGE SCALE GENOMIC DNA]</scope>
    <source>
        <strain evidence="1 2">LMG 27731</strain>
    </source>
</reference>
<sequence>MGFEYKMVQVPPNVAVRAREHRGNEAAAYLEGVVNEYARDGWEFYRVDSIGVNVQPGCFDALFGRKAQSATYYVVTFRRPD</sequence>
<organism evidence="1 2">
    <name type="scientific">Paraburkholderia aspalathi</name>
    <dbReference type="NCBI Taxonomy" id="1324617"/>
    <lineage>
        <taxon>Bacteria</taxon>
        <taxon>Pseudomonadati</taxon>
        <taxon>Pseudomonadota</taxon>
        <taxon>Betaproteobacteria</taxon>
        <taxon>Burkholderiales</taxon>
        <taxon>Burkholderiaceae</taxon>
        <taxon>Paraburkholderia</taxon>
    </lineage>
</organism>
<accession>A0A1I7EPL3</accession>
<name>A0A1I7EPL3_9BURK</name>
<dbReference type="EMBL" id="FPBH01000043">
    <property type="protein sequence ID" value="SFU25874.1"/>
    <property type="molecule type" value="Genomic_DNA"/>
</dbReference>
<evidence type="ECO:0008006" key="3">
    <source>
        <dbReference type="Google" id="ProtNLM"/>
    </source>
</evidence>
<protein>
    <recommendedName>
        <fullName evidence="3">DUF4177 domain-containing protein</fullName>
    </recommendedName>
</protein>
<evidence type="ECO:0000313" key="1">
    <source>
        <dbReference type="EMBL" id="SFU25874.1"/>
    </source>
</evidence>
<dbReference type="RefSeq" id="WP_093646004.1">
    <property type="nucleotide sequence ID" value="NZ_FPBH01000043.1"/>
</dbReference>
<evidence type="ECO:0000313" key="2">
    <source>
        <dbReference type="Proteomes" id="UP000198844"/>
    </source>
</evidence>
<dbReference type="AlphaFoldDB" id="A0A1I7EPL3"/>